<evidence type="ECO:0000256" key="1">
    <source>
        <dbReference type="SAM" id="Coils"/>
    </source>
</evidence>
<name>A0A9Q0BSX6_9MUSC</name>
<dbReference type="EMBL" id="JAMKOV010000002">
    <property type="protein sequence ID" value="KAI8043547.1"/>
    <property type="molecule type" value="Genomic_DNA"/>
</dbReference>
<feature type="coiled-coil region" evidence="1">
    <location>
        <begin position="64"/>
        <end position="91"/>
    </location>
</feature>
<keyword evidence="1" id="KW-0175">Coiled coil</keyword>
<protein>
    <submittedName>
        <fullName evidence="2">Uncharacterized protein</fullName>
    </submittedName>
</protein>
<reference evidence="2" key="1">
    <citation type="journal article" date="2023" name="Genome Biol. Evol.">
        <title>Long-read-based Genome Assembly of Drosophila gunungcola Reveals Fewer Chemosensory Genes in Flower-breeding Species.</title>
        <authorList>
            <person name="Negi A."/>
            <person name="Liao B.Y."/>
            <person name="Yeh S.D."/>
        </authorList>
    </citation>
    <scope>NUCLEOTIDE SEQUENCE</scope>
    <source>
        <strain evidence="2">Sukarami</strain>
    </source>
</reference>
<keyword evidence="3" id="KW-1185">Reference proteome</keyword>
<dbReference type="AlphaFoldDB" id="A0A9Q0BSX6"/>
<evidence type="ECO:0000313" key="3">
    <source>
        <dbReference type="Proteomes" id="UP001059596"/>
    </source>
</evidence>
<gene>
    <name evidence="2" type="ORF">M5D96_004879</name>
</gene>
<dbReference type="Proteomes" id="UP001059596">
    <property type="component" value="Unassembled WGS sequence"/>
</dbReference>
<sequence length="101" mass="11920">MFRLLQRNDEYLGATKAPATQNGALSEEGPALRQQFNQFEKKIIRLLKRLGIYDNFTARVFNAIFSDESQLKKLKKKLDDLDKQERDADNDTLWEYVFELF</sequence>
<organism evidence="2 3">
    <name type="scientific">Drosophila gunungcola</name>
    <name type="common">fruit fly</name>
    <dbReference type="NCBI Taxonomy" id="103775"/>
    <lineage>
        <taxon>Eukaryota</taxon>
        <taxon>Metazoa</taxon>
        <taxon>Ecdysozoa</taxon>
        <taxon>Arthropoda</taxon>
        <taxon>Hexapoda</taxon>
        <taxon>Insecta</taxon>
        <taxon>Pterygota</taxon>
        <taxon>Neoptera</taxon>
        <taxon>Endopterygota</taxon>
        <taxon>Diptera</taxon>
        <taxon>Brachycera</taxon>
        <taxon>Muscomorpha</taxon>
        <taxon>Ephydroidea</taxon>
        <taxon>Drosophilidae</taxon>
        <taxon>Drosophila</taxon>
        <taxon>Sophophora</taxon>
    </lineage>
</organism>
<comment type="caution">
    <text evidence="2">The sequence shown here is derived from an EMBL/GenBank/DDBJ whole genome shotgun (WGS) entry which is preliminary data.</text>
</comment>
<accession>A0A9Q0BSX6</accession>
<evidence type="ECO:0000313" key="2">
    <source>
        <dbReference type="EMBL" id="KAI8043547.1"/>
    </source>
</evidence>
<proteinExistence type="predicted"/>